<dbReference type="Gene3D" id="3.40.50.2300">
    <property type="match status" value="2"/>
</dbReference>
<dbReference type="SUPFAM" id="SSF53822">
    <property type="entry name" value="Periplasmic binding protein-like I"/>
    <property type="match status" value="1"/>
</dbReference>
<sequence length="421" mass="45171">MFMHHAVGRRSRLHSQSFRTLRAGFVVLAVFFGPAVPAASAQTAPSGEPFRIGAILSKTGAFSQYGQFIEQGLNVAVKRINANGGILSRPVKLIIRDDASNPGRALLAAKSLVADEKVDVIYPEVISGLALAVLPYTTQKKILTISSGASPLIGDPKKFPYSFQLADVASKRTEAVAAALKKVGAKKVGILVSTNPPQVALGDTLAADLPKKYGIDVAGYKQFSVEAKDLAPQLQSLRDAGADTIAFDSGAREGVRVVMTGMQTLGWKAKVVSEPAVLYGDLTEQVPASVHDQFLAVNYRVGTWTGTPRPELSAFIKDLKLEGPVNNLPYSALANDAVYMAKWAFETAMKEKGNTKAETLKEILETRSAVPAGYSVVFSDPKYSATDHTTTNADYTEMWGLIRVSKPRDGAYEGEDFSLSK</sequence>
<keyword evidence="7" id="KW-1185">Reference proteome</keyword>
<dbReference type="RefSeq" id="WP_084135745.1">
    <property type="nucleotide sequence ID" value="NZ_FQXE01000002.1"/>
</dbReference>
<keyword evidence="4" id="KW-0029">Amino-acid transport</keyword>
<accession>A0A1M5QLC8</accession>
<gene>
    <name evidence="6" type="ORF">SAMN04488135_102306</name>
</gene>
<dbReference type="PANTHER" id="PTHR30483">
    <property type="entry name" value="LEUCINE-SPECIFIC-BINDING PROTEIN"/>
    <property type="match status" value="1"/>
</dbReference>
<proteinExistence type="inferred from homology"/>
<evidence type="ECO:0000313" key="6">
    <source>
        <dbReference type="EMBL" id="SHH14540.1"/>
    </source>
</evidence>
<dbReference type="InterPro" id="IPR028081">
    <property type="entry name" value="Leu-bd"/>
</dbReference>
<dbReference type="PANTHER" id="PTHR30483:SF6">
    <property type="entry name" value="PERIPLASMIC BINDING PROTEIN OF ABC TRANSPORTER FOR NATURAL AMINO ACIDS"/>
    <property type="match status" value="1"/>
</dbReference>
<name>A0A1M5QLC8_9BURK</name>
<evidence type="ECO:0000259" key="5">
    <source>
        <dbReference type="Pfam" id="PF13458"/>
    </source>
</evidence>
<dbReference type="PRINTS" id="PR00337">
    <property type="entry name" value="LEUILEVALBP"/>
</dbReference>
<dbReference type="STRING" id="658167.SAMN04488135_102306"/>
<feature type="domain" description="Leucine-binding protein" evidence="5">
    <location>
        <begin position="50"/>
        <end position="392"/>
    </location>
</feature>
<dbReference type="Pfam" id="PF13458">
    <property type="entry name" value="Peripla_BP_6"/>
    <property type="match status" value="1"/>
</dbReference>
<protein>
    <submittedName>
        <fullName evidence="6">Amino acid/amide ABC transporter substrate-binding protein, HAAT family</fullName>
    </submittedName>
</protein>
<dbReference type="InterPro" id="IPR000709">
    <property type="entry name" value="Leu_Ile_Val-bd"/>
</dbReference>
<organism evidence="6 7">
    <name type="scientific">Pollutimonas bauzanensis</name>
    <dbReference type="NCBI Taxonomy" id="658167"/>
    <lineage>
        <taxon>Bacteria</taxon>
        <taxon>Pseudomonadati</taxon>
        <taxon>Pseudomonadota</taxon>
        <taxon>Betaproteobacteria</taxon>
        <taxon>Burkholderiales</taxon>
        <taxon>Alcaligenaceae</taxon>
        <taxon>Pollutimonas</taxon>
    </lineage>
</organism>
<comment type="similarity">
    <text evidence="1">Belongs to the leucine-binding protein family.</text>
</comment>
<dbReference type="InterPro" id="IPR051010">
    <property type="entry name" value="BCAA_transport"/>
</dbReference>
<keyword evidence="3" id="KW-0732">Signal</keyword>
<dbReference type="InterPro" id="IPR028082">
    <property type="entry name" value="Peripla_BP_I"/>
</dbReference>
<evidence type="ECO:0000256" key="1">
    <source>
        <dbReference type="ARBA" id="ARBA00010062"/>
    </source>
</evidence>
<dbReference type="GO" id="GO:0006865">
    <property type="term" value="P:amino acid transport"/>
    <property type="evidence" value="ECO:0007669"/>
    <property type="project" value="UniProtKB-KW"/>
</dbReference>
<reference evidence="6 7" key="1">
    <citation type="submission" date="2016-11" db="EMBL/GenBank/DDBJ databases">
        <authorList>
            <person name="Jaros S."/>
            <person name="Januszkiewicz K."/>
            <person name="Wedrychowicz H."/>
        </authorList>
    </citation>
    <scope>NUCLEOTIDE SEQUENCE [LARGE SCALE GENOMIC DNA]</scope>
    <source>
        <strain evidence="6 7">CGMCC 1.10190</strain>
    </source>
</reference>
<evidence type="ECO:0000313" key="7">
    <source>
        <dbReference type="Proteomes" id="UP000184226"/>
    </source>
</evidence>
<dbReference type="AlphaFoldDB" id="A0A1M5QLC8"/>
<dbReference type="EMBL" id="FQXE01000002">
    <property type="protein sequence ID" value="SHH14540.1"/>
    <property type="molecule type" value="Genomic_DNA"/>
</dbReference>
<keyword evidence="2" id="KW-0813">Transport</keyword>
<evidence type="ECO:0000256" key="4">
    <source>
        <dbReference type="ARBA" id="ARBA00022970"/>
    </source>
</evidence>
<evidence type="ECO:0000256" key="3">
    <source>
        <dbReference type="ARBA" id="ARBA00022729"/>
    </source>
</evidence>
<dbReference type="OrthoDB" id="9783240at2"/>
<dbReference type="Proteomes" id="UP000184226">
    <property type="component" value="Unassembled WGS sequence"/>
</dbReference>
<evidence type="ECO:0000256" key="2">
    <source>
        <dbReference type="ARBA" id="ARBA00022448"/>
    </source>
</evidence>